<dbReference type="InterPro" id="IPR007243">
    <property type="entry name" value="Atg6/Beclin"/>
</dbReference>
<sequence length="471" mass="51524">MEQACLCQCAICGAKLIITGVTEGPPDAPRIDESFMLLDRRQGAGGPQQNRLGGGLEESFVVLGPASSVRSHSSQQHMLAQSGLQGGLQAGAAAGVHPHGTSFGPGSGHQQASTTDSTTPGLDAKLQALAQLFELASTTTQADQPLCLDCAAQLKDEIEAQVAETEHEISCYAAAVARLEAEQSEPLPEVAFAQEMEVLRAAQQEQQAAAEATEAELVHVNNQLAALRATEAEIDALEHKYWHDFNEFSMHLKQHLDDRDSMLTKINHAGQRKQLLQSTNVYNDAFKIWHDGPFGTISGFRLGRTPEVPVEWDEINAAWGQAVLLLHTMAQACGLNLTSARLLPMGSHPRVADKRSTYDLFGPVSKLWSANYDRAMICFLACLKEFGEHAARQDVLHSRHPPFAFPFPLEGDKVNSHTIKLTLNKDARWTKALKFMLADLKVALQWMVKHEALSKEVDPNSKLPALRPEHM</sequence>
<dbReference type="Proteomes" id="UP000815325">
    <property type="component" value="Unassembled WGS sequence"/>
</dbReference>
<comment type="similarity">
    <text evidence="1">Belongs to the beclin family.</text>
</comment>
<evidence type="ECO:0000259" key="4">
    <source>
        <dbReference type="Pfam" id="PF04111"/>
    </source>
</evidence>
<dbReference type="Pfam" id="PF04111">
    <property type="entry name" value="APG6"/>
    <property type="match status" value="1"/>
</dbReference>
<dbReference type="InterPro" id="IPR040455">
    <property type="entry name" value="Atg6_BARA"/>
</dbReference>
<dbReference type="PANTHER" id="PTHR12768:SF4">
    <property type="entry name" value="BECLIN-1"/>
    <property type="match status" value="1"/>
</dbReference>
<accession>A0ABQ7GY60</accession>
<protein>
    <submittedName>
        <fullName evidence="6">Autophagy protein</fullName>
    </submittedName>
</protein>
<feature type="compositionally biased region" description="Polar residues" evidence="3">
    <location>
        <begin position="108"/>
        <end position="119"/>
    </location>
</feature>
<dbReference type="EMBL" id="MU069540">
    <property type="protein sequence ID" value="KAF5839533.1"/>
    <property type="molecule type" value="Genomic_DNA"/>
</dbReference>
<dbReference type="InterPro" id="IPR038274">
    <property type="entry name" value="Atg6/Beclin_C_sf"/>
</dbReference>
<dbReference type="PANTHER" id="PTHR12768">
    <property type="entry name" value="BECLIN 1"/>
    <property type="match status" value="1"/>
</dbReference>
<evidence type="ECO:0000256" key="1">
    <source>
        <dbReference type="ARBA" id="ARBA00005965"/>
    </source>
</evidence>
<feature type="coiled-coil region" evidence="2">
    <location>
        <begin position="148"/>
        <end position="240"/>
    </location>
</feature>
<gene>
    <name evidence="6" type="ORF">DUNSADRAFT_506</name>
</gene>
<evidence type="ECO:0000259" key="5">
    <source>
        <dbReference type="Pfam" id="PF17675"/>
    </source>
</evidence>
<evidence type="ECO:0000313" key="7">
    <source>
        <dbReference type="Proteomes" id="UP000815325"/>
    </source>
</evidence>
<keyword evidence="2" id="KW-0175">Coiled coil</keyword>
<feature type="region of interest" description="Disordered" evidence="3">
    <location>
        <begin position="90"/>
        <end position="119"/>
    </location>
</feature>
<dbReference type="Gene3D" id="1.10.418.40">
    <property type="entry name" value="Autophagy protein 6/Beclin 1"/>
    <property type="match status" value="1"/>
</dbReference>
<dbReference type="InterPro" id="IPR041691">
    <property type="entry name" value="Atg6/beclin_CC"/>
</dbReference>
<name>A0ABQ7GY60_DUNSA</name>
<organism evidence="6 7">
    <name type="scientific">Dunaliella salina</name>
    <name type="common">Green alga</name>
    <name type="synonym">Protococcus salinus</name>
    <dbReference type="NCBI Taxonomy" id="3046"/>
    <lineage>
        <taxon>Eukaryota</taxon>
        <taxon>Viridiplantae</taxon>
        <taxon>Chlorophyta</taxon>
        <taxon>core chlorophytes</taxon>
        <taxon>Chlorophyceae</taxon>
        <taxon>CS clade</taxon>
        <taxon>Chlamydomonadales</taxon>
        <taxon>Dunaliellaceae</taxon>
        <taxon>Dunaliella</taxon>
    </lineage>
</organism>
<comment type="caution">
    <text evidence="6">The sequence shown here is derived from an EMBL/GenBank/DDBJ whole genome shotgun (WGS) entry which is preliminary data.</text>
</comment>
<evidence type="ECO:0000313" key="6">
    <source>
        <dbReference type="EMBL" id="KAF5839533.1"/>
    </source>
</evidence>
<feature type="domain" description="Atg6 BARA" evidence="4">
    <location>
        <begin position="276"/>
        <end position="448"/>
    </location>
</feature>
<dbReference type="Pfam" id="PF17675">
    <property type="entry name" value="APG6_N"/>
    <property type="match status" value="1"/>
</dbReference>
<keyword evidence="7" id="KW-1185">Reference proteome</keyword>
<reference evidence="6" key="1">
    <citation type="submission" date="2017-08" db="EMBL/GenBank/DDBJ databases">
        <authorList>
            <person name="Polle J.E."/>
            <person name="Barry K."/>
            <person name="Cushman J."/>
            <person name="Schmutz J."/>
            <person name="Tran D."/>
            <person name="Hathwaick L.T."/>
            <person name="Yim W.C."/>
            <person name="Jenkins J."/>
            <person name="Mckie-Krisberg Z.M."/>
            <person name="Prochnik S."/>
            <person name="Lindquist E."/>
            <person name="Dockter R.B."/>
            <person name="Adam C."/>
            <person name="Molina H."/>
            <person name="Bunkerborg J."/>
            <person name="Jin E."/>
            <person name="Buchheim M."/>
            <person name="Magnuson J."/>
        </authorList>
    </citation>
    <scope>NUCLEOTIDE SEQUENCE</scope>
    <source>
        <strain evidence="6">CCAP 19/18</strain>
    </source>
</reference>
<evidence type="ECO:0000256" key="2">
    <source>
        <dbReference type="SAM" id="Coils"/>
    </source>
</evidence>
<proteinExistence type="inferred from homology"/>
<feature type="domain" description="Atg6/beclin coiled-coil" evidence="5">
    <location>
        <begin position="145"/>
        <end position="270"/>
    </location>
</feature>
<evidence type="ECO:0000256" key="3">
    <source>
        <dbReference type="SAM" id="MobiDB-lite"/>
    </source>
</evidence>